<dbReference type="InterPro" id="IPR023375">
    <property type="entry name" value="ADC_dom_sf"/>
</dbReference>
<evidence type="ECO:0000313" key="2">
    <source>
        <dbReference type="Proteomes" id="UP001597068"/>
    </source>
</evidence>
<dbReference type="SUPFAM" id="SSF160104">
    <property type="entry name" value="Acetoacetate decarboxylase-like"/>
    <property type="match status" value="1"/>
</dbReference>
<dbReference type="Pfam" id="PF06314">
    <property type="entry name" value="ADC"/>
    <property type="match status" value="1"/>
</dbReference>
<sequence length="254" mass="26666">MSTRFRWTDLPSTVPEGVATDDMLAQVPGHGSPAPWRIAGTGVWWSTRADRADRALLPAALRRGAIPLLRVGFAVTYSETPVGGYHELGGAILYARLGGIFGHIPFLPVDSAATMRGGRENWALPKVLAQFSGDPSADSTTTVSGTRPDGDWSVAITAESAGTSKRVGIPRVATGSLATRLVSSVSGLEQVDADGVRGRTGFAELGAMSLTTAPTRIRLSTSGSPQLRRLFADRSYSGGTIDYSGVTLAAPKIR</sequence>
<proteinExistence type="predicted"/>
<dbReference type="RefSeq" id="WP_253646691.1">
    <property type="nucleotide sequence ID" value="NZ_BAAAMO010000002.1"/>
</dbReference>
<accession>A0ABW3G494</accession>
<organism evidence="1 2">
    <name type="scientific">Williamsia deligens</name>
    <dbReference type="NCBI Taxonomy" id="321325"/>
    <lineage>
        <taxon>Bacteria</taxon>
        <taxon>Bacillati</taxon>
        <taxon>Actinomycetota</taxon>
        <taxon>Actinomycetes</taxon>
        <taxon>Mycobacteriales</taxon>
        <taxon>Nocardiaceae</taxon>
        <taxon>Williamsia</taxon>
    </lineage>
</organism>
<dbReference type="InterPro" id="IPR010451">
    <property type="entry name" value="Acetoacetate_decarboxylase"/>
</dbReference>
<reference evidence="2" key="1">
    <citation type="journal article" date="2019" name="Int. J. Syst. Evol. Microbiol.">
        <title>The Global Catalogue of Microorganisms (GCM) 10K type strain sequencing project: providing services to taxonomists for standard genome sequencing and annotation.</title>
        <authorList>
            <consortium name="The Broad Institute Genomics Platform"/>
            <consortium name="The Broad Institute Genome Sequencing Center for Infectious Disease"/>
            <person name="Wu L."/>
            <person name="Ma J."/>
        </authorList>
    </citation>
    <scope>NUCLEOTIDE SEQUENCE [LARGE SCALE GENOMIC DNA]</scope>
    <source>
        <strain evidence="2">CCUG 50873</strain>
    </source>
</reference>
<keyword evidence="2" id="KW-1185">Reference proteome</keyword>
<evidence type="ECO:0000313" key="1">
    <source>
        <dbReference type="EMBL" id="MFD0925351.1"/>
    </source>
</evidence>
<dbReference type="Proteomes" id="UP001597068">
    <property type="component" value="Unassembled WGS sequence"/>
</dbReference>
<dbReference type="Gene3D" id="2.40.400.10">
    <property type="entry name" value="Acetoacetate decarboxylase-like"/>
    <property type="match status" value="1"/>
</dbReference>
<gene>
    <name evidence="1" type="ORF">ACFQ04_06325</name>
</gene>
<comment type="caution">
    <text evidence="1">The sequence shown here is derived from an EMBL/GenBank/DDBJ whole genome shotgun (WGS) entry which is preliminary data.</text>
</comment>
<dbReference type="EMBL" id="JBHTIL010000001">
    <property type="protein sequence ID" value="MFD0925351.1"/>
    <property type="molecule type" value="Genomic_DNA"/>
</dbReference>
<protein>
    <submittedName>
        <fullName evidence="1">Acetoacetate decarboxylase family protein</fullName>
    </submittedName>
</protein>
<name>A0ABW3G494_9NOCA</name>